<evidence type="ECO:0000313" key="1">
    <source>
        <dbReference type="EMBL" id="KAF0683317.1"/>
    </source>
</evidence>
<organism evidence="2 3">
    <name type="scientific">Aphanomyces stellatus</name>
    <dbReference type="NCBI Taxonomy" id="120398"/>
    <lineage>
        <taxon>Eukaryota</taxon>
        <taxon>Sar</taxon>
        <taxon>Stramenopiles</taxon>
        <taxon>Oomycota</taxon>
        <taxon>Saprolegniomycetes</taxon>
        <taxon>Saprolegniales</taxon>
        <taxon>Verrucalvaceae</taxon>
        <taxon>Aphanomyces</taxon>
    </lineage>
</organism>
<dbReference type="Proteomes" id="UP000332933">
    <property type="component" value="Unassembled WGS sequence"/>
</dbReference>
<dbReference type="InterPro" id="IPR011990">
    <property type="entry name" value="TPR-like_helical_dom_sf"/>
</dbReference>
<gene>
    <name evidence="2" type="primary">Aste57867_24627</name>
    <name evidence="1" type="ORF">As57867_024549</name>
    <name evidence="2" type="ORF">ASTE57867_24627</name>
</gene>
<evidence type="ECO:0000313" key="2">
    <source>
        <dbReference type="EMBL" id="VFU01264.1"/>
    </source>
</evidence>
<sequence length="167" mass="19030">MAGQYDDAKAIFEAYMDDATRSQQSAEIQLFCRLKMGQLYVCQGDVDKAHSSLDQAHDGFKMVYTPTHVSTRTALYCHCFVLYEHTFQPTMAQLTKFEDELKLADCFDETCAVFPCQGCFELIPGTNFACPECSKLAGRFCGACVKCSTERCWRAWRPLRAIFRKHD</sequence>
<dbReference type="EMBL" id="VJMH01007416">
    <property type="protein sequence ID" value="KAF0683317.1"/>
    <property type="molecule type" value="Genomic_DNA"/>
</dbReference>
<proteinExistence type="predicted"/>
<reference evidence="1" key="2">
    <citation type="submission" date="2019-06" db="EMBL/GenBank/DDBJ databases">
        <title>Genomics analysis of Aphanomyces spp. identifies a new class of oomycete effector associated with host adaptation.</title>
        <authorList>
            <person name="Gaulin E."/>
        </authorList>
    </citation>
    <scope>NUCLEOTIDE SEQUENCE</scope>
    <source>
        <strain evidence="1">CBS 578.67</strain>
    </source>
</reference>
<dbReference type="SUPFAM" id="SSF48452">
    <property type="entry name" value="TPR-like"/>
    <property type="match status" value="1"/>
</dbReference>
<name>A0A485LQZ8_9STRA</name>
<accession>A0A485LQZ8</accession>
<protein>
    <submittedName>
        <fullName evidence="2">Aste57867_24627 protein</fullName>
    </submittedName>
</protein>
<dbReference type="AlphaFoldDB" id="A0A485LQZ8"/>
<reference evidence="2 3" key="1">
    <citation type="submission" date="2019-03" db="EMBL/GenBank/DDBJ databases">
        <authorList>
            <person name="Gaulin E."/>
            <person name="Dumas B."/>
        </authorList>
    </citation>
    <scope>NUCLEOTIDE SEQUENCE [LARGE SCALE GENOMIC DNA]</scope>
    <source>
        <strain evidence="2">CBS 568.67</strain>
    </source>
</reference>
<keyword evidence="3" id="KW-1185">Reference proteome</keyword>
<evidence type="ECO:0000313" key="3">
    <source>
        <dbReference type="Proteomes" id="UP000332933"/>
    </source>
</evidence>
<dbReference type="EMBL" id="CAADRA010007442">
    <property type="protein sequence ID" value="VFU01264.1"/>
    <property type="molecule type" value="Genomic_DNA"/>
</dbReference>